<dbReference type="SFLD" id="SFLDG01067">
    <property type="entry name" value="SPASM/twitch_domain_containing"/>
    <property type="match status" value="1"/>
</dbReference>
<dbReference type="PROSITE" id="PS01305">
    <property type="entry name" value="MOAA_NIFB_PQQE"/>
    <property type="match status" value="1"/>
</dbReference>
<keyword evidence="5" id="KW-0408">Iron</keyword>
<keyword evidence="9" id="KW-1185">Reference proteome</keyword>
<organism evidence="8 9">
    <name type="scientific">Nonomuraea longispora</name>
    <dbReference type="NCBI Taxonomy" id="1848320"/>
    <lineage>
        <taxon>Bacteria</taxon>
        <taxon>Bacillati</taxon>
        <taxon>Actinomycetota</taxon>
        <taxon>Actinomycetes</taxon>
        <taxon>Streptosporangiales</taxon>
        <taxon>Streptosporangiaceae</taxon>
        <taxon>Nonomuraea</taxon>
    </lineage>
</organism>
<dbReference type="SFLD" id="SFLDG01386">
    <property type="entry name" value="main_SPASM_domain-containing"/>
    <property type="match status" value="1"/>
</dbReference>
<dbReference type="InterPro" id="IPR026335">
    <property type="entry name" value="rSAM_SPASM_FxsB"/>
</dbReference>
<evidence type="ECO:0000256" key="6">
    <source>
        <dbReference type="ARBA" id="ARBA00023014"/>
    </source>
</evidence>
<keyword evidence="3" id="KW-0949">S-adenosyl-L-methionine</keyword>
<comment type="caution">
    <text evidence="8">The sequence shown here is derived from an EMBL/GenBank/DDBJ whole genome shotgun (WGS) entry which is preliminary data.</text>
</comment>
<sequence length="454" mass="49339">MQSSVGLRHACLTRSFCALIVVVHHQPIAQRRARTLTSGVDQGVAVNLGSVQRDDHSEWPKALDPAALAAQGWAPTPFREFVVKVNSRCDLSCAYCYVYEMADRSWREQPIRMSAATATRTGERIAEHVRGHGLQSVELILHGGEPLLAGPALLSHIVTATRSAVSGRARVGARIQTNGIRLDAGYLRMFDHLDIAVAISLDGDKKAHDRHRKYANGKGSYDAVTKSLGLLRDSYPHLFSGLLCTIDVRDDPVAIYEALLEHQPPRIDFLLPLGNWSYPPPGRIPGAAETPYADWLVAVFDRWYGAPRKETDVRLFSEIIHLLLGGRSNSESLGLSPVTVLVIDADGTIELSDTIRSSAPGSPSTGLHVARNAFDEALLLSETVARQLGESALAPGCRSCKVRAVCGGGQFAHRYRAETGFANPSVYCPDLLALIRHIRQVVAADLGTRLGRLG</sequence>
<dbReference type="InterPro" id="IPR058240">
    <property type="entry name" value="rSAM_sf"/>
</dbReference>
<keyword evidence="6" id="KW-0411">Iron-sulfur</keyword>
<reference evidence="8 9" key="1">
    <citation type="submission" date="2019-02" db="EMBL/GenBank/DDBJ databases">
        <title>Draft genome sequences of novel Actinobacteria.</title>
        <authorList>
            <person name="Sahin N."/>
            <person name="Ay H."/>
            <person name="Saygin H."/>
        </authorList>
    </citation>
    <scope>NUCLEOTIDE SEQUENCE [LARGE SCALE GENOMIC DNA]</scope>
    <source>
        <strain evidence="8 9">KC201</strain>
    </source>
</reference>
<dbReference type="PANTHER" id="PTHR43273:SF8">
    <property type="entry name" value="RADICAL SAM DOMAIN PROTEIN"/>
    <property type="match status" value="1"/>
</dbReference>
<gene>
    <name evidence="8" type="ORF">E1267_18645</name>
</gene>
<dbReference type="GO" id="GO:0046872">
    <property type="term" value="F:metal ion binding"/>
    <property type="evidence" value="ECO:0007669"/>
    <property type="project" value="UniProtKB-KW"/>
</dbReference>
<dbReference type="OrthoDB" id="9782387at2"/>
<evidence type="ECO:0000259" key="7">
    <source>
        <dbReference type="Pfam" id="PF04055"/>
    </source>
</evidence>
<dbReference type="SFLD" id="SFLDG01072">
    <property type="entry name" value="dehydrogenase_like"/>
    <property type="match status" value="1"/>
</dbReference>
<dbReference type="InterPro" id="IPR023867">
    <property type="entry name" value="Sulphatase_maturase_rSAM"/>
</dbReference>
<dbReference type="SFLD" id="SFLDS00029">
    <property type="entry name" value="Radical_SAM"/>
    <property type="match status" value="1"/>
</dbReference>
<dbReference type="Proteomes" id="UP000295157">
    <property type="component" value="Unassembled WGS sequence"/>
</dbReference>
<evidence type="ECO:0000256" key="3">
    <source>
        <dbReference type="ARBA" id="ARBA00022691"/>
    </source>
</evidence>
<dbReference type="Gene3D" id="3.20.20.70">
    <property type="entry name" value="Aldolase class I"/>
    <property type="match status" value="1"/>
</dbReference>
<dbReference type="RefSeq" id="WP_132333841.1">
    <property type="nucleotide sequence ID" value="NZ_SMJZ01000065.1"/>
</dbReference>
<evidence type="ECO:0000256" key="2">
    <source>
        <dbReference type="ARBA" id="ARBA00022485"/>
    </source>
</evidence>
<proteinExistence type="predicted"/>
<dbReference type="GO" id="GO:0016491">
    <property type="term" value="F:oxidoreductase activity"/>
    <property type="evidence" value="ECO:0007669"/>
    <property type="project" value="InterPro"/>
</dbReference>
<dbReference type="CDD" id="cd01335">
    <property type="entry name" value="Radical_SAM"/>
    <property type="match status" value="1"/>
</dbReference>
<dbReference type="EMBL" id="SMJZ01000065">
    <property type="protein sequence ID" value="TDC05723.1"/>
    <property type="molecule type" value="Genomic_DNA"/>
</dbReference>
<dbReference type="Pfam" id="PF04055">
    <property type="entry name" value="Radical_SAM"/>
    <property type="match status" value="1"/>
</dbReference>
<name>A0A4R4NDZ0_9ACTN</name>
<protein>
    <submittedName>
        <fullName evidence="8">FxsB family radical SAM/SPASM domain protein</fullName>
    </submittedName>
</protein>
<keyword evidence="2" id="KW-0004">4Fe-4S</keyword>
<keyword evidence="4" id="KW-0479">Metal-binding</keyword>
<dbReference type="GO" id="GO:0051539">
    <property type="term" value="F:4 iron, 4 sulfur cluster binding"/>
    <property type="evidence" value="ECO:0007669"/>
    <property type="project" value="UniProtKB-KW"/>
</dbReference>
<evidence type="ECO:0000256" key="4">
    <source>
        <dbReference type="ARBA" id="ARBA00022723"/>
    </source>
</evidence>
<evidence type="ECO:0000256" key="1">
    <source>
        <dbReference type="ARBA" id="ARBA00001966"/>
    </source>
</evidence>
<dbReference type="AlphaFoldDB" id="A0A4R4NDZ0"/>
<feature type="domain" description="Radical SAM core" evidence="7">
    <location>
        <begin position="85"/>
        <end position="240"/>
    </location>
</feature>
<dbReference type="InterPro" id="IPR013785">
    <property type="entry name" value="Aldolase_TIM"/>
</dbReference>
<dbReference type="InterPro" id="IPR007197">
    <property type="entry name" value="rSAM"/>
</dbReference>
<dbReference type="InterPro" id="IPR000385">
    <property type="entry name" value="MoaA_NifB_PqqE_Fe-S-bd_CS"/>
</dbReference>
<evidence type="ECO:0000256" key="5">
    <source>
        <dbReference type="ARBA" id="ARBA00023004"/>
    </source>
</evidence>
<dbReference type="NCBIfam" id="TIGR04269">
    <property type="entry name" value="SAM_SPASM_FxsB"/>
    <property type="match status" value="1"/>
</dbReference>
<evidence type="ECO:0000313" key="9">
    <source>
        <dbReference type="Proteomes" id="UP000295157"/>
    </source>
</evidence>
<dbReference type="SUPFAM" id="SSF102114">
    <property type="entry name" value="Radical SAM enzymes"/>
    <property type="match status" value="1"/>
</dbReference>
<dbReference type="PANTHER" id="PTHR43273">
    <property type="entry name" value="ANAEROBIC SULFATASE-MATURATING ENZYME HOMOLOG ASLB-RELATED"/>
    <property type="match status" value="1"/>
</dbReference>
<evidence type="ECO:0000313" key="8">
    <source>
        <dbReference type="EMBL" id="TDC05723.1"/>
    </source>
</evidence>
<comment type="cofactor">
    <cofactor evidence="1">
        <name>[4Fe-4S] cluster</name>
        <dbReference type="ChEBI" id="CHEBI:49883"/>
    </cofactor>
</comment>
<accession>A0A4R4NDZ0</accession>